<dbReference type="GO" id="GO:0004674">
    <property type="term" value="F:protein serine/threonine kinase activity"/>
    <property type="evidence" value="ECO:0007669"/>
    <property type="project" value="UniProtKB-KW"/>
</dbReference>
<dbReference type="InterPro" id="IPR017441">
    <property type="entry name" value="Protein_kinase_ATP_BS"/>
</dbReference>
<dbReference type="SUPFAM" id="SSF56112">
    <property type="entry name" value="Protein kinase-like (PK-like)"/>
    <property type="match status" value="1"/>
</dbReference>
<accession>A0ABZ2M387</accession>
<dbReference type="Gene3D" id="3.30.200.20">
    <property type="entry name" value="Phosphorylase Kinase, domain 1"/>
    <property type="match status" value="1"/>
</dbReference>
<evidence type="ECO:0000313" key="7">
    <source>
        <dbReference type="EMBL" id="WXB17664.1"/>
    </source>
</evidence>
<dbReference type="PROSITE" id="PS00108">
    <property type="entry name" value="PROTEIN_KINASE_ST"/>
    <property type="match status" value="1"/>
</dbReference>
<dbReference type="PROSITE" id="PS50011">
    <property type="entry name" value="PROTEIN_KINASE_DOM"/>
    <property type="match status" value="1"/>
</dbReference>
<dbReference type="SMART" id="SM00220">
    <property type="entry name" value="S_TKc"/>
    <property type="match status" value="1"/>
</dbReference>
<dbReference type="PROSITE" id="PS00107">
    <property type="entry name" value="PROTEIN_KINASE_ATP"/>
    <property type="match status" value="1"/>
</dbReference>
<keyword evidence="8" id="KW-1185">Reference proteome</keyword>
<keyword evidence="2 5" id="KW-0547">Nucleotide-binding</keyword>
<dbReference type="CDD" id="cd14014">
    <property type="entry name" value="STKc_PknB_like"/>
    <property type="match status" value="1"/>
</dbReference>
<feature type="domain" description="Protein kinase" evidence="6">
    <location>
        <begin position="14"/>
        <end position="284"/>
    </location>
</feature>
<dbReference type="EMBL" id="CP089984">
    <property type="protein sequence ID" value="WXB17664.1"/>
    <property type="molecule type" value="Genomic_DNA"/>
</dbReference>
<dbReference type="Pfam" id="PF00069">
    <property type="entry name" value="Pkinase"/>
    <property type="match status" value="1"/>
</dbReference>
<evidence type="ECO:0000256" key="4">
    <source>
        <dbReference type="ARBA" id="ARBA00022840"/>
    </source>
</evidence>
<protein>
    <submittedName>
        <fullName evidence="7">Serine/threonine protein kinase</fullName>
    </submittedName>
</protein>
<evidence type="ECO:0000259" key="6">
    <source>
        <dbReference type="PROSITE" id="PS50011"/>
    </source>
</evidence>
<organism evidence="7 8">
    <name type="scientific">Pendulispora albinea</name>
    <dbReference type="NCBI Taxonomy" id="2741071"/>
    <lineage>
        <taxon>Bacteria</taxon>
        <taxon>Pseudomonadati</taxon>
        <taxon>Myxococcota</taxon>
        <taxon>Myxococcia</taxon>
        <taxon>Myxococcales</taxon>
        <taxon>Sorangiineae</taxon>
        <taxon>Pendulisporaceae</taxon>
        <taxon>Pendulispora</taxon>
    </lineage>
</organism>
<keyword evidence="3 7" id="KW-0418">Kinase</keyword>
<dbReference type="Gene3D" id="1.10.510.10">
    <property type="entry name" value="Transferase(Phosphotransferase) domain 1"/>
    <property type="match status" value="1"/>
</dbReference>
<keyword evidence="1" id="KW-0808">Transferase</keyword>
<dbReference type="RefSeq" id="WP_394827303.1">
    <property type="nucleotide sequence ID" value="NZ_CP089984.1"/>
</dbReference>
<keyword evidence="7" id="KW-0723">Serine/threonine-protein kinase</keyword>
<evidence type="ECO:0000256" key="5">
    <source>
        <dbReference type="PROSITE-ProRule" id="PRU10141"/>
    </source>
</evidence>
<evidence type="ECO:0000313" key="8">
    <source>
        <dbReference type="Proteomes" id="UP001370348"/>
    </source>
</evidence>
<feature type="binding site" evidence="5">
    <location>
        <position position="45"/>
    </location>
    <ligand>
        <name>ATP</name>
        <dbReference type="ChEBI" id="CHEBI:30616"/>
    </ligand>
</feature>
<dbReference type="PANTHER" id="PTHR43289:SF6">
    <property type="entry name" value="SERINE_THREONINE-PROTEIN KINASE NEKL-3"/>
    <property type="match status" value="1"/>
</dbReference>
<dbReference type="InterPro" id="IPR008271">
    <property type="entry name" value="Ser/Thr_kinase_AS"/>
</dbReference>
<dbReference type="InterPro" id="IPR000719">
    <property type="entry name" value="Prot_kinase_dom"/>
</dbReference>
<keyword evidence="4 5" id="KW-0067">ATP-binding</keyword>
<proteinExistence type="predicted"/>
<gene>
    <name evidence="7" type="ORF">LZC94_10420</name>
</gene>
<evidence type="ECO:0000256" key="2">
    <source>
        <dbReference type="ARBA" id="ARBA00022741"/>
    </source>
</evidence>
<reference evidence="7 8" key="1">
    <citation type="submission" date="2021-12" db="EMBL/GenBank/DDBJ databases">
        <title>Discovery of the Pendulisporaceae a myxobacterial family with distinct sporulation behavior and unique specialized metabolism.</title>
        <authorList>
            <person name="Garcia R."/>
            <person name="Popoff A."/>
            <person name="Bader C.D."/>
            <person name="Loehr J."/>
            <person name="Walesch S."/>
            <person name="Walt C."/>
            <person name="Boldt J."/>
            <person name="Bunk B."/>
            <person name="Haeckl F.J.F.P.J."/>
            <person name="Gunesch A.P."/>
            <person name="Birkelbach J."/>
            <person name="Nuebel U."/>
            <person name="Pietschmann T."/>
            <person name="Bach T."/>
            <person name="Mueller R."/>
        </authorList>
    </citation>
    <scope>NUCLEOTIDE SEQUENCE [LARGE SCALE GENOMIC DNA]</scope>
    <source>
        <strain evidence="7 8">MSr11954</strain>
    </source>
</reference>
<sequence>MSLIEIGTIVGDRYEITRLLGAGGMGVVYEAIVKHEPQRRRVAIKFLNPQLAVSREWRKRFEREVRMGSSLKSDHIARIRACGTEPVPDDPDRQWPWIAFDYLEGESLGQRLERGGSASFEDVAWMIEHLLRGLDVAHRAGLVHRDIKPANLFLEGGAQLRILDFGIAKELGGAMTALTNVDKIYGTRQYISPEQFANSSDVDGRADLYSAGLVAYELLTGALPDERRDPKAITEARTLAHLPPLGRTTGLAWPSEVDAWIQRMANPRRDERFRTANDALAAWLTICAMMKGREPLRVQLGAARGGARPADTVTAVRSSLPRR</sequence>
<evidence type="ECO:0000256" key="1">
    <source>
        <dbReference type="ARBA" id="ARBA00022679"/>
    </source>
</evidence>
<evidence type="ECO:0000256" key="3">
    <source>
        <dbReference type="ARBA" id="ARBA00022777"/>
    </source>
</evidence>
<dbReference type="Proteomes" id="UP001370348">
    <property type="component" value="Chromosome"/>
</dbReference>
<dbReference type="InterPro" id="IPR011009">
    <property type="entry name" value="Kinase-like_dom_sf"/>
</dbReference>
<dbReference type="PANTHER" id="PTHR43289">
    <property type="entry name" value="MITOGEN-ACTIVATED PROTEIN KINASE KINASE KINASE 20-RELATED"/>
    <property type="match status" value="1"/>
</dbReference>
<name>A0ABZ2M387_9BACT</name>